<sequence length="155" mass="15498">MGDKGVRVATAFPTVQNQPRNGRVAATGASVAKLGLRGADLVTELGLRQVNLAGRGGGGLRREGAATAGPGRRSSGCDGVRSTDLVAAVGDSGMAATKLELQRCISNRSTRPAGCGSDGAEACGGQVGDNGVSTADLTAPIRAGSGVAGRRRRRR</sequence>
<dbReference type="AlphaFoldDB" id="Q6H847"/>
<gene>
    <name evidence="2" type="primary">OJ1626_B09.11</name>
</gene>
<organism evidence="2 3">
    <name type="scientific">Oryza sativa subsp. japonica</name>
    <name type="common">Rice</name>
    <dbReference type="NCBI Taxonomy" id="39947"/>
    <lineage>
        <taxon>Eukaryota</taxon>
        <taxon>Viridiplantae</taxon>
        <taxon>Streptophyta</taxon>
        <taxon>Embryophyta</taxon>
        <taxon>Tracheophyta</taxon>
        <taxon>Spermatophyta</taxon>
        <taxon>Magnoliopsida</taxon>
        <taxon>Liliopsida</taxon>
        <taxon>Poales</taxon>
        <taxon>Poaceae</taxon>
        <taxon>BOP clade</taxon>
        <taxon>Oryzoideae</taxon>
        <taxon>Oryzeae</taxon>
        <taxon>Oryzinae</taxon>
        <taxon>Oryza</taxon>
        <taxon>Oryza sativa</taxon>
    </lineage>
</organism>
<dbReference type="EMBL" id="AP004069">
    <property type="protein sequence ID" value="BAD25102.1"/>
    <property type="molecule type" value="Genomic_DNA"/>
</dbReference>
<protein>
    <submittedName>
        <fullName evidence="2">Uncharacterized protein</fullName>
    </submittedName>
</protein>
<accession>Q6H847</accession>
<evidence type="ECO:0000313" key="3">
    <source>
        <dbReference type="Proteomes" id="UP000000763"/>
    </source>
</evidence>
<reference evidence="3" key="1">
    <citation type="journal article" date="2005" name="Nature">
        <title>The map-based sequence of the rice genome.</title>
        <authorList>
            <consortium name="International rice genome sequencing project (IRGSP)"/>
            <person name="Matsumoto T."/>
            <person name="Wu J."/>
            <person name="Kanamori H."/>
            <person name="Katayose Y."/>
            <person name="Fujisawa M."/>
            <person name="Namiki N."/>
            <person name="Mizuno H."/>
            <person name="Yamamoto K."/>
            <person name="Antonio B.A."/>
            <person name="Baba T."/>
            <person name="Sakata K."/>
            <person name="Nagamura Y."/>
            <person name="Aoki H."/>
            <person name="Arikawa K."/>
            <person name="Arita K."/>
            <person name="Bito T."/>
            <person name="Chiden Y."/>
            <person name="Fujitsuka N."/>
            <person name="Fukunaka R."/>
            <person name="Hamada M."/>
            <person name="Harada C."/>
            <person name="Hayashi A."/>
            <person name="Hijishita S."/>
            <person name="Honda M."/>
            <person name="Hosokawa S."/>
            <person name="Ichikawa Y."/>
            <person name="Idonuma A."/>
            <person name="Iijima M."/>
            <person name="Ikeda M."/>
            <person name="Ikeno M."/>
            <person name="Ito K."/>
            <person name="Ito S."/>
            <person name="Ito T."/>
            <person name="Ito Y."/>
            <person name="Ito Y."/>
            <person name="Iwabuchi A."/>
            <person name="Kamiya K."/>
            <person name="Karasawa W."/>
            <person name="Kurita K."/>
            <person name="Katagiri S."/>
            <person name="Kikuta A."/>
            <person name="Kobayashi H."/>
            <person name="Kobayashi N."/>
            <person name="Machita K."/>
            <person name="Maehara T."/>
            <person name="Masukawa M."/>
            <person name="Mizubayashi T."/>
            <person name="Mukai Y."/>
            <person name="Nagasaki H."/>
            <person name="Nagata Y."/>
            <person name="Naito S."/>
            <person name="Nakashima M."/>
            <person name="Nakama Y."/>
            <person name="Nakamichi Y."/>
            <person name="Nakamura M."/>
            <person name="Meguro A."/>
            <person name="Negishi M."/>
            <person name="Ohta I."/>
            <person name="Ohta T."/>
            <person name="Okamoto M."/>
            <person name="Ono N."/>
            <person name="Saji S."/>
            <person name="Sakaguchi M."/>
            <person name="Sakai K."/>
            <person name="Shibata M."/>
            <person name="Shimokawa T."/>
            <person name="Song J."/>
            <person name="Takazaki Y."/>
            <person name="Terasawa K."/>
            <person name="Tsugane M."/>
            <person name="Tsuji K."/>
            <person name="Ueda S."/>
            <person name="Waki K."/>
            <person name="Yamagata H."/>
            <person name="Yamamoto M."/>
            <person name="Yamamoto S."/>
            <person name="Yamane H."/>
            <person name="Yoshiki S."/>
            <person name="Yoshihara R."/>
            <person name="Yukawa K."/>
            <person name="Zhong H."/>
            <person name="Yano M."/>
            <person name="Yuan Q."/>
            <person name="Ouyang S."/>
            <person name="Liu J."/>
            <person name="Jones K.M."/>
            <person name="Gansberger K."/>
            <person name="Moffat K."/>
            <person name="Hill J."/>
            <person name="Bera J."/>
            <person name="Fadrosh D."/>
            <person name="Jin S."/>
            <person name="Johri S."/>
            <person name="Kim M."/>
            <person name="Overton L."/>
            <person name="Reardon M."/>
            <person name="Tsitrin T."/>
            <person name="Vuong H."/>
            <person name="Weaver B."/>
            <person name="Ciecko A."/>
            <person name="Tallon L."/>
            <person name="Jackson J."/>
            <person name="Pai G."/>
            <person name="Aken S.V."/>
            <person name="Utterback T."/>
            <person name="Reidmuller S."/>
            <person name="Feldblyum T."/>
            <person name="Hsiao J."/>
            <person name="Zismann V."/>
            <person name="Iobst S."/>
            <person name="de Vazeille A.R."/>
            <person name="Buell C.R."/>
            <person name="Ying K."/>
            <person name="Li Y."/>
            <person name="Lu T."/>
            <person name="Huang Y."/>
            <person name="Zhao Q."/>
            <person name="Feng Q."/>
            <person name="Zhang L."/>
            <person name="Zhu J."/>
            <person name="Weng Q."/>
            <person name="Mu J."/>
            <person name="Lu Y."/>
            <person name="Fan D."/>
            <person name="Liu Y."/>
            <person name="Guan J."/>
            <person name="Zhang Y."/>
            <person name="Yu S."/>
            <person name="Liu X."/>
            <person name="Zhang Y."/>
            <person name="Hong G."/>
            <person name="Han B."/>
            <person name="Choisne N."/>
            <person name="Demange N."/>
            <person name="Orjeda G."/>
            <person name="Samain S."/>
            <person name="Cattolico L."/>
            <person name="Pelletier E."/>
            <person name="Couloux A."/>
            <person name="Segurens B."/>
            <person name="Wincker P."/>
            <person name="D'Hont A."/>
            <person name="Scarpelli C."/>
            <person name="Weissenbach J."/>
            <person name="Salanoubat M."/>
            <person name="Quetier F."/>
            <person name="Yu Y."/>
            <person name="Kim H.R."/>
            <person name="Rambo T."/>
            <person name="Currie J."/>
            <person name="Collura K."/>
            <person name="Luo M."/>
            <person name="Yang T."/>
            <person name="Ammiraju J.S.S."/>
            <person name="Engler F."/>
            <person name="Soderlund C."/>
            <person name="Wing R.A."/>
            <person name="Palmer L.E."/>
            <person name="de la Bastide M."/>
            <person name="Spiegel L."/>
            <person name="Nascimento L."/>
            <person name="Zutavern T."/>
            <person name="O'Shaughnessy A."/>
            <person name="Dike S."/>
            <person name="Dedhia N."/>
            <person name="Preston R."/>
            <person name="Balija V."/>
            <person name="McCombie W.R."/>
            <person name="Chow T."/>
            <person name="Chen H."/>
            <person name="Chung M."/>
            <person name="Chen C."/>
            <person name="Shaw J."/>
            <person name="Wu H."/>
            <person name="Hsiao K."/>
            <person name="Chao Y."/>
            <person name="Chu M."/>
            <person name="Cheng C."/>
            <person name="Hour A."/>
            <person name="Lee P."/>
            <person name="Lin S."/>
            <person name="Lin Y."/>
            <person name="Liou J."/>
            <person name="Liu S."/>
            <person name="Hsing Y."/>
            <person name="Raghuvanshi S."/>
            <person name="Mohanty A."/>
            <person name="Bharti A.K."/>
            <person name="Gaur A."/>
            <person name="Gupta V."/>
            <person name="Kumar D."/>
            <person name="Ravi V."/>
            <person name="Vij S."/>
            <person name="Kapur A."/>
            <person name="Khurana P."/>
            <person name="Khurana P."/>
            <person name="Khurana J.P."/>
            <person name="Tyagi A.K."/>
            <person name="Gaikwad K."/>
            <person name="Singh A."/>
            <person name="Dalal V."/>
            <person name="Srivastava S."/>
            <person name="Dixit A."/>
            <person name="Pal A.K."/>
            <person name="Ghazi I.A."/>
            <person name="Yadav M."/>
            <person name="Pandit A."/>
            <person name="Bhargava A."/>
            <person name="Sureshbabu K."/>
            <person name="Batra K."/>
            <person name="Sharma T.R."/>
            <person name="Mohapatra T."/>
            <person name="Singh N.K."/>
            <person name="Messing J."/>
            <person name="Nelson A.B."/>
            <person name="Fuks G."/>
            <person name="Kavchok S."/>
            <person name="Keizer G."/>
            <person name="Linton E."/>
            <person name="Llaca V."/>
            <person name="Song R."/>
            <person name="Tanyolac B."/>
            <person name="Young S."/>
            <person name="Ho-Il K."/>
            <person name="Hahn J.H."/>
            <person name="Sangsakoo G."/>
            <person name="Vanavichit A."/>
            <person name="de Mattos Luiz.A.T."/>
            <person name="Zimmer P.D."/>
            <person name="Malone G."/>
            <person name="Dellagostin O."/>
            <person name="de Oliveira A.C."/>
            <person name="Bevan M."/>
            <person name="Bancroft I."/>
            <person name="Minx P."/>
            <person name="Cordum H."/>
            <person name="Wilson R."/>
            <person name="Cheng Z."/>
            <person name="Jin W."/>
            <person name="Jiang J."/>
            <person name="Leong S.A."/>
            <person name="Iwama H."/>
            <person name="Gojobori T."/>
            <person name="Itoh T."/>
            <person name="Niimura Y."/>
            <person name="Fujii Y."/>
            <person name="Habara T."/>
            <person name="Sakai H."/>
            <person name="Sato Y."/>
            <person name="Wilson G."/>
            <person name="Kumar K."/>
            <person name="McCouch S."/>
            <person name="Juretic N."/>
            <person name="Hoen D."/>
            <person name="Wright S."/>
            <person name="Bruskiewich R."/>
            <person name="Bureau T."/>
            <person name="Miyao A."/>
            <person name="Hirochika H."/>
            <person name="Nishikawa T."/>
            <person name="Kadowaki K."/>
            <person name="Sugiura M."/>
            <person name="Burr B."/>
            <person name="Sasaki T."/>
        </authorList>
    </citation>
    <scope>NUCLEOTIDE SEQUENCE [LARGE SCALE GENOMIC DNA]</scope>
    <source>
        <strain evidence="3">cv. Nipponbare</strain>
    </source>
</reference>
<feature type="region of interest" description="Disordered" evidence="1">
    <location>
        <begin position="54"/>
        <end position="79"/>
    </location>
</feature>
<feature type="region of interest" description="Disordered" evidence="1">
    <location>
        <begin position="131"/>
        <end position="155"/>
    </location>
</feature>
<dbReference type="Proteomes" id="UP000000763">
    <property type="component" value="Chromosome 2"/>
</dbReference>
<reference evidence="3" key="2">
    <citation type="journal article" date="2008" name="Nucleic Acids Res.">
        <title>The rice annotation project database (RAP-DB): 2008 update.</title>
        <authorList>
            <consortium name="The rice annotation project (RAP)"/>
        </authorList>
    </citation>
    <scope>GENOME REANNOTATION</scope>
    <source>
        <strain evidence="3">cv. Nipponbare</strain>
    </source>
</reference>
<name>Q6H847_ORYSJ</name>
<evidence type="ECO:0000313" key="2">
    <source>
        <dbReference type="EMBL" id="BAD25102.1"/>
    </source>
</evidence>
<evidence type="ECO:0000256" key="1">
    <source>
        <dbReference type="SAM" id="MobiDB-lite"/>
    </source>
</evidence>
<proteinExistence type="predicted"/>